<gene>
    <name evidence="2" type="ORF">SAMN05443432_101721</name>
</gene>
<dbReference type="PANTHER" id="PTHR43685">
    <property type="entry name" value="GLYCOSYLTRANSFERASE"/>
    <property type="match status" value="1"/>
</dbReference>
<dbReference type="InterPro" id="IPR050834">
    <property type="entry name" value="Glycosyltransf_2"/>
</dbReference>
<dbReference type="Proteomes" id="UP000322545">
    <property type="component" value="Unassembled WGS sequence"/>
</dbReference>
<organism evidence="2 3">
    <name type="scientific">Roseovarius litoreus</name>
    <dbReference type="NCBI Taxonomy" id="1155722"/>
    <lineage>
        <taxon>Bacteria</taxon>
        <taxon>Pseudomonadati</taxon>
        <taxon>Pseudomonadota</taxon>
        <taxon>Alphaproteobacteria</taxon>
        <taxon>Rhodobacterales</taxon>
        <taxon>Roseobacteraceae</taxon>
        <taxon>Roseovarius</taxon>
    </lineage>
</organism>
<proteinExistence type="predicted"/>
<evidence type="ECO:0000313" key="2">
    <source>
        <dbReference type="EMBL" id="SHL51221.1"/>
    </source>
</evidence>
<keyword evidence="2" id="KW-0808">Transferase</keyword>
<protein>
    <submittedName>
        <fullName evidence="2">Glycosyl transferase family 2</fullName>
    </submittedName>
</protein>
<dbReference type="Gene3D" id="3.90.550.10">
    <property type="entry name" value="Spore Coat Polysaccharide Biosynthesis Protein SpsA, Chain A"/>
    <property type="match status" value="1"/>
</dbReference>
<dbReference type="InterPro" id="IPR001173">
    <property type="entry name" value="Glyco_trans_2-like"/>
</dbReference>
<dbReference type="InterPro" id="IPR029044">
    <property type="entry name" value="Nucleotide-diphossugar_trans"/>
</dbReference>
<evidence type="ECO:0000259" key="1">
    <source>
        <dbReference type="Pfam" id="PF00535"/>
    </source>
</evidence>
<accession>A0A1M7B8E7</accession>
<keyword evidence="3" id="KW-1185">Reference proteome</keyword>
<dbReference type="GO" id="GO:0016740">
    <property type="term" value="F:transferase activity"/>
    <property type="evidence" value="ECO:0007669"/>
    <property type="project" value="UniProtKB-KW"/>
</dbReference>
<sequence>MTVAIATMGSRLRGIALPDPVERLRYLIVVQPPDGHMLSGQLCGRGDLHVLEVEGLGLSQSRNIALETAETDLVVFADDDMVLRTEGLLALATHLQSRPDLSFVAGWREDRLPKHGRRAGRHMLGLRNSGRICAPELIVRRNRVLGCGVRFDEAFGKGARYGLGEEYVFVADMLRAGMRGEALPVIAGAHRGPSSGDLWDSPALYDARLAVQRRVFGRWAWLVHPLYAMRHARRFGRIGLMLRFALGRRLGADAGQAP</sequence>
<dbReference type="AlphaFoldDB" id="A0A1M7B8E7"/>
<dbReference type="Pfam" id="PF00535">
    <property type="entry name" value="Glycos_transf_2"/>
    <property type="match status" value="1"/>
</dbReference>
<dbReference type="SUPFAM" id="SSF53448">
    <property type="entry name" value="Nucleotide-diphospho-sugar transferases"/>
    <property type="match status" value="1"/>
</dbReference>
<feature type="domain" description="Glycosyltransferase 2-like" evidence="1">
    <location>
        <begin position="49"/>
        <end position="120"/>
    </location>
</feature>
<reference evidence="2 3" key="1">
    <citation type="submission" date="2016-11" db="EMBL/GenBank/DDBJ databases">
        <authorList>
            <person name="Varghese N."/>
            <person name="Submissions S."/>
        </authorList>
    </citation>
    <scope>NUCLEOTIDE SEQUENCE [LARGE SCALE GENOMIC DNA]</scope>
    <source>
        <strain evidence="2 3">DSM 28249</strain>
    </source>
</reference>
<dbReference type="PANTHER" id="PTHR43685:SF2">
    <property type="entry name" value="GLYCOSYLTRANSFERASE 2-LIKE DOMAIN-CONTAINING PROTEIN"/>
    <property type="match status" value="1"/>
</dbReference>
<name>A0A1M7B8E7_9RHOB</name>
<dbReference type="EMBL" id="FRCB01000001">
    <property type="protein sequence ID" value="SHL51221.1"/>
    <property type="molecule type" value="Genomic_DNA"/>
</dbReference>
<dbReference type="CDD" id="cd00761">
    <property type="entry name" value="Glyco_tranf_GTA_type"/>
    <property type="match status" value="1"/>
</dbReference>
<evidence type="ECO:0000313" key="3">
    <source>
        <dbReference type="Proteomes" id="UP000322545"/>
    </source>
</evidence>